<dbReference type="Pfam" id="PF01979">
    <property type="entry name" value="Amidohydro_1"/>
    <property type="match status" value="1"/>
</dbReference>
<dbReference type="SUPFAM" id="SSF51556">
    <property type="entry name" value="Metallo-dependent hydrolases"/>
    <property type="match status" value="1"/>
</dbReference>
<organism evidence="3 4">
    <name type="scientific">Amycolatopsis carbonis</name>
    <dbReference type="NCBI Taxonomy" id="715471"/>
    <lineage>
        <taxon>Bacteria</taxon>
        <taxon>Bacillati</taxon>
        <taxon>Actinomycetota</taxon>
        <taxon>Actinomycetes</taxon>
        <taxon>Pseudonocardiales</taxon>
        <taxon>Pseudonocardiaceae</taxon>
        <taxon>Amycolatopsis</taxon>
    </lineage>
</organism>
<feature type="domain" description="Amidohydrolase-related" evidence="2">
    <location>
        <begin position="55"/>
        <end position="415"/>
    </location>
</feature>
<proteinExistence type="predicted"/>
<dbReference type="InterPro" id="IPR011059">
    <property type="entry name" value="Metal-dep_hydrolase_composite"/>
</dbReference>
<evidence type="ECO:0000313" key="3">
    <source>
        <dbReference type="EMBL" id="WIX77235.1"/>
    </source>
</evidence>
<dbReference type="PANTHER" id="PTHR43794:SF11">
    <property type="entry name" value="AMIDOHYDROLASE-RELATED DOMAIN-CONTAINING PROTEIN"/>
    <property type="match status" value="1"/>
</dbReference>
<dbReference type="RefSeq" id="WP_285967976.1">
    <property type="nucleotide sequence ID" value="NZ_CP127294.1"/>
</dbReference>
<dbReference type="KEGG" id="acab:QRX50_38455"/>
<dbReference type="InterPro" id="IPR032466">
    <property type="entry name" value="Metal_Hydrolase"/>
</dbReference>
<dbReference type="InterPro" id="IPR006680">
    <property type="entry name" value="Amidohydro-rel"/>
</dbReference>
<evidence type="ECO:0000256" key="1">
    <source>
        <dbReference type="ARBA" id="ARBA00022801"/>
    </source>
</evidence>
<name>A0A9Y2IDQ8_9PSEU</name>
<keyword evidence="4" id="KW-1185">Reference proteome</keyword>
<gene>
    <name evidence="3" type="ORF">QRX50_38455</name>
</gene>
<accession>A0A9Y2IDQ8</accession>
<keyword evidence="1" id="KW-0378">Hydrolase</keyword>
<dbReference type="PANTHER" id="PTHR43794">
    <property type="entry name" value="AMINOHYDROLASE SSNA-RELATED"/>
    <property type="match status" value="1"/>
</dbReference>
<dbReference type="SUPFAM" id="SSF51338">
    <property type="entry name" value="Composite domain of metallo-dependent hydrolases"/>
    <property type="match status" value="1"/>
</dbReference>
<dbReference type="EMBL" id="CP127294">
    <property type="protein sequence ID" value="WIX77235.1"/>
    <property type="molecule type" value="Genomic_DNA"/>
</dbReference>
<protein>
    <submittedName>
        <fullName evidence="3">Amidohydrolase family protein</fullName>
    </submittedName>
</protein>
<dbReference type="InterPro" id="IPR050287">
    <property type="entry name" value="MTA/SAH_deaminase"/>
</dbReference>
<dbReference type="GO" id="GO:0016810">
    <property type="term" value="F:hydrolase activity, acting on carbon-nitrogen (but not peptide) bonds"/>
    <property type="evidence" value="ECO:0007669"/>
    <property type="project" value="InterPro"/>
</dbReference>
<evidence type="ECO:0000313" key="4">
    <source>
        <dbReference type="Proteomes" id="UP001236014"/>
    </source>
</evidence>
<dbReference type="AlphaFoldDB" id="A0A9Y2IDQ8"/>
<reference evidence="3 4" key="1">
    <citation type="submission" date="2023-06" db="EMBL/GenBank/DDBJ databases">
        <authorList>
            <person name="Oyuntsetseg B."/>
            <person name="Kim S.B."/>
        </authorList>
    </citation>
    <scope>NUCLEOTIDE SEQUENCE [LARGE SCALE GENOMIC DNA]</scope>
    <source>
        <strain evidence="3 4">2-15</strain>
    </source>
</reference>
<evidence type="ECO:0000259" key="2">
    <source>
        <dbReference type="Pfam" id="PF01979"/>
    </source>
</evidence>
<dbReference type="Proteomes" id="UP001236014">
    <property type="component" value="Chromosome"/>
</dbReference>
<sequence>MRTLLSGGAVVAPGRPELLGGGDLLIDGTTIAELGPVGSVSREGVDRVVDTTGSIVLPGLVNAHQHDWYLYGKGLGCDVLLEQWITGCLVPLKDNLDVDDLRVASELAALDMLRGGTTSSVNHLVNETTIADEEAILGPVADAGVRQFFAKVIRPHDARDDYAGARESFEKWDGAAEGRIRVGFVLEATAHWVALGTSSEEMVVGGHELAVEKDTFVTSHIAGGTMSRDEGYLKWVLETGRTDVQFLHRLGVLDDRWILAHTIHPRGNDLDLIAASRSTVAHTPSSEAARGAGITPVKHMLDNDIRVALGTDGPMVDLTNDMVEQLKWTRLLQNQLHEHPGSIDLGKLVTMATEDSAYAVRADKYLGSLRPGYAADIAVFDLDTLHAGPVHRPLTTFVHAARGTDAKHVFVNGEQLLDDGRFTRVDELHVTDLMRRAGDRARALGRRAGLLPQD</sequence>
<dbReference type="Gene3D" id="2.30.40.10">
    <property type="entry name" value="Urease, subunit C, domain 1"/>
    <property type="match status" value="1"/>
</dbReference>
<dbReference type="Gene3D" id="3.20.20.140">
    <property type="entry name" value="Metal-dependent hydrolases"/>
    <property type="match status" value="1"/>
</dbReference>